<evidence type="ECO:0000313" key="2">
    <source>
        <dbReference type="Proteomes" id="UP001145742"/>
    </source>
</evidence>
<organism evidence="1 2">
    <name type="scientific">Willisornis vidua</name>
    <name type="common">Xingu scale-backed antbird</name>
    <dbReference type="NCBI Taxonomy" id="1566151"/>
    <lineage>
        <taxon>Eukaryota</taxon>
        <taxon>Metazoa</taxon>
        <taxon>Chordata</taxon>
        <taxon>Craniata</taxon>
        <taxon>Vertebrata</taxon>
        <taxon>Euteleostomi</taxon>
        <taxon>Archelosauria</taxon>
        <taxon>Archosauria</taxon>
        <taxon>Dinosauria</taxon>
        <taxon>Saurischia</taxon>
        <taxon>Theropoda</taxon>
        <taxon>Coelurosauria</taxon>
        <taxon>Aves</taxon>
        <taxon>Neognathae</taxon>
        <taxon>Neoaves</taxon>
        <taxon>Telluraves</taxon>
        <taxon>Australaves</taxon>
        <taxon>Passeriformes</taxon>
        <taxon>Thamnophilidae</taxon>
        <taxon>Willisornis</taxon>
    </lineage>
</organism>
<dbReference type="Proteomes" id="UP001145742">
    <property type="component" value="Unassembled WGS sequence"/>
</dbReference>
<proteinExistence type="predicted"/>
<dbReference type="PANTHER" id="PTHR33332">
    <property type="entry name" value="REVERSE TRANSCRIPTASE DOMAIN-CONTAINING PROTEIN"/>
    <property type="match status" value="1"/>
</dbReference>
<dbReference type="EMBL" id="WHWB01034380">
    <property type="protein sequence ID" value="KAJ7410861.1"/>
    <property type="molecule type" value="Genomic_DNA"/>
</dbReference>
<keyword evidence="2" id="KW-1185">Reference proteome</keyword>
<gene>
    <name evidence="1" type="ORF">WISP_106031</name>
</gene>
<evidence type="ECO:0000313" key="1">
    <source>
        <dbReference type="EMBL" id="KAJ7410861.1"/>
    </source>
</evidence>
<sequence length="107" mass="11898">MQMQGGITPGIQYRLVTDMLGSSSSKKDLGVLVNKLSMSQQHVLVAKKANSILQCIRKSTAIRLREVILSLYSALVNPHLEHYVCAGVLSTRKTPRSWRVFSEGLRT</sequence>
<reference evidence="1" key="1">
    <citation type="submission" date="2019-10" db="EMBL/GenBank/DDBJ databases">
        <authorList>
            <person name="Soares A.E.R."/>
            <person name="Aleixo A."/>
            <person name="Schneider P."/>
            <person name="Miyaki C.Y."/>
            <person name="Schneider M.P."/>
            <person name="Mello C."/>
            <person name="Vasconcelos A.T.R."/>
        </authorList>
    </citation>
    <scope>NUCLEOTIDE SEQUENCE</scope>
    <source>
        <tissue evidence="1">Muscle</tissue>
    </source>
</reference>
<protein>
    <submittedName>
        <fullName evidence="1">Uncharacterized protein</fullName>
    </submittedName>
</protein>
<name>A0ABQ9CX16_9PASS</name>
<comment type="caution">
    <text evidence="1">The sequence shown here is derived from an EMBL/GenBank/DDBJ whole genome shotgun (WGS) entry which is preliminary data.</text>
</comment>
<accession>A0ABQ9CX16</accession>